<evidence type="ECO:0000259" key="2">
    <source>
        <dbReference type="Pfam" id="PF06452"/>
    </source>
</evidence>
<dbReference type="PANTHER" id="PTHR36453:SF1">
    <property type="entry name" value="RIGHT HANDED BETA HELIX DOMAIN-CONTAINING PROTEIN"/>
    <property type="match status" value="1"/>
</dbReference>
<accession>A0ABR8MU48</accession>
<dbReference type="EMBL" id="JACXZA010000002">
    <property type="protein sequence ID" value="MBD3919479.1"/>
    <property type="molecule type" value="Genomic_DNA"/>
</dbReference>
<dbReference type="Gene3D" id="2.60.40.1190">
    <property type="match status" value="1"/>
</dbReference>
<dbReference type="Pfam" id="PF06452">
    <property type="entry name" value="CBM9_1"/>
    <property type="match status" value="1"/>
</dbReference>
<dbReference type="InterPro" id="IPR039448">
    <property type="entry name" value="Beta_helix"/>
</dbReference>
<evidence type="ECO:0000259" key="3">
    <source>
        <dbReference type="Pfam" id="PF13229"/>
    </source>
</evidence>
<feature type="domain" description="Right handed beta helix" evidence="3">
    <location>
        <begin position="414"/>
        <end position="599"/>
    </location>
</feature>
<dbReference type="InterPro" id="IPR010502">
    <property type="entry name" value="Carb-bd_dom_fam9"/>
</dbReference>
<protein>
    <submittedName>
        <fullName evidence="4">Right-handed parallel beta-helix repeat-containing protein</fullName>
    </submittedName>
</protein>
<dbReference type="Pfam" id="PF13229">
    <property type="entry name" value="Beta_helix"/>
    <property type="match status" value="1"/>
</dbReference>
<dbReference type="Gene3D" id="3.30.1920.20">
    <property type="match status" value="1"/>
</dbReference>
<dbReference type="NCBIfam" id="NF047446">
    <property type="entry name" value="barrel_OmpL47"/>
    <property type="match status" value="1"/>
</dbReference>
<dbReference type="RefSeq" id="WP_224753484.1">
    <property type="nucleotide sequence ID" value="NZ_JACXZA010000002.1"/>
</dbReference>
<organism evidence="4 5">
    <name type="scientific">Paenibacillus terricola</name>
    <dbReference type="NCBI Taxonomy" id="2763503"/>
    <lineage>
        <taxon>Bacteria</taxon>
        <taxon>Bacillati</taxon>
        <taxon>Bacillota</taxon>
        <taxon>Bacilli</taxon>
        <taxon>Bacillales</taxon>
        <taxon>Paenibacillaceae</taxon>
        <taxon>Paenibacillus</taxon>
    </lineage>
</organism>
<feature type="chain" id="PRO_5046186962" evidence="1">
    <location>
        <begin position="37"/>
        <end position="1342"/>
    </location>
</feature>
<name>A0ABR8MU48_9BACL</name>
<feature type="domain" description="Carbohydrate-binding" evidence="2">
    <location>
        <begin position="947"/>
        <end position="1123"/>
    </location>
</feature>
<feature type="signal peptide" evidence="1">
    <location>
        <begin position="1"/>
        <end position="36"/>
    </location>
</feature>
<reference evidence="4 5" key="1">
    <citation type="submission" date="2020-09" db="EMBL/GenBank/DDBJ databases">
        <title>Paenibacillus sp. strain PR3 16S rRNA gene Genome sequencing and assembly.</title>
        <authorList>
            <person name="Kim J."/>
        </authorList>
    </citation>
    <scope>NUCLEOTIDE SEQUENCE [LARGE SCALE GENOMIC DNA]</scope>
    <source>
        <strain evidence="4 5">PR3</strain>
    </source>
</reference>
<dbReference type="PANTHER" id="PTHR36453">
    <property type="entry name" value="SECRETED PROTEIN-RELATED"/>
    <property type="match status" value="1"/>
</dbReference>
<sequence>MMLSISFKREWRSILMMVLIVVLVMANFTVPQAASAAETPAVQAQYFVSPSGNDANPGTIDEPFRTIQHARDIVRSVNASMTGDIYVYLRGGNYQVSSTIEFTPSDSGTNGYHIIYQAYPNETPVLNGGVQVTGWTQHAGNIWKAPLDRSNKLRALYVNDKRALMASKTINSLGCYGTYAITAGQADWAWESGSQCDGAKYNLTDFPNIQSNQADVEIETRTTWNTAIVGVRQVTTTPDGANRVALFQEPGAAIAQGSFNGNFQIGGSHKIMNAYEFLDAPGEFYYDRTNKTVYYYKADNEDMTAAQVYAPNNVATILKVAGASTSDHVRNLTFDGITVEHSDWNLSEIDGSVFKQVQQGNLSAIAYAKQNFHAYNYRNVDTEPSAIDIENADGIMLLNSKVEHTGADGISMVNDVSNSKLIGNAANDIGGAAISIGHPQHVYIGDYTSTNHEKYAVDREGVCKNIEIKNNYLYDSGVLFNGSAAIQAFFVDSLSIQHNRIEKTPYVGISLGWGWWNFDGSSGSIVPGVPTTTAQNNDISYNQIIDTMQKLDDGAPIYTLGNQPTTMISNNYLKGVPAGHKYGLHPDEGSAYINFSNNVLDIDPNIMYTINSDDWGRKHDLSITQTYSNVNKISNKNLPSSVVEDILYYQDSVWPLAGYNIALNAGLEGPYRHLASPSHTPVQDAALPASVYINPPTVSIPIQPAGDAANTVWLAPVGTTNFIEGPSMTKANGDAASIAVPQTAGTYHLYVVNAQGNPSAPSQSVVRYALHGTGQVVSKPLTVGKTSLSVDGSMDAILKAVAANEIKDANDTAIADFRTTYDDSYLYLFANVHDTTKDAADKVQVYINGTNPYTLSRDNSTVQGTNYKIAETSGGYRLEAAVPLDHASGGQNSKFDLRVTDGHAAGPVAWNDPDNADTDLSHFAALTWGGPLRLTYVIHGTPTGFDDPQWNNADQIVMDQFVQGTSGATGTAKTMWDDQYLYVRAEIHDPILRKDSRNPWEQDSIEIFVDQDHKRTSNIESDDGQYRINFANEQTVDHRSSGSTFDTVTSTVSDAGGQTAGYNVFARIKLDRIAPQIGTLVGFDVSVNNSDNDKGMRDSVAVWCDVTGQQWQNSSNLGTALLVQDIPSDTGGDQAPPTTTYTIDPETPSGTNGWYNKDVTISLHAEDNANGSGVSGTEYRMNNGEWISYQAPFTLSADGRYQIDYRSVDHSGNVEPFKTFEVNIDRTAPQLAISLDQTMIWPANKKMVPIHVAVASSDSVSGLESVVLTSITSNEKLQPTDIQKANYNVPLIDSSDSFEVRADRSGDGDGRVYTITYTAKDLAGNAATASVNVTVPHDQSNK</sequence>
<comment type="caution">
    <text evidence="4">The sequence shown here is derived from an EMBL/GenBank/DDBJ whole genome shotgun (WGS) entry which is preliminary data.</text>
</comment>
<dbReference type="InterPro" id="IPR012334">
    <property type="entry name" value="Pectin_lyas_fold"/>
</dbReference>
<evidence type="ECO:0000313" key="5">
    <source>
        <dbReference type="Proteomes" id="UP000609346"/>
    </source>
</evidence>
<dbReference type="InterPro" id="IPR011050">
    <property type="entry name" value="Pectin_lyase_fold/virulence"/>
</dbReference>
<dbReference type="Proteomes" id="UP000609346">
    <property type="component" value="Unassembled WGS sequence"/>
</dbReference>
<proteinExistence type="predicted"/>
<keyword evidence="1" id="KW-0732">Signal</keyword>
<dbReference type="InterPro" id="IPR058094">
    <property type="entry name" value="Ig-like_OmpL47-like"/>
</dbReference>
<evidence type="ECO:0000256" key="1">
    <source>
        <dbReference type="SAM" id="SignalP"/>
    </source>
</evidence>
<dbReference type="SUPFAM" id="SSF49344">
    <property type="entry name" value="CBD9-like"/>
    <property type="match status" value="2"/>
</dbReference>
<evidence type="ECO:0000313" key="4">
    <source>
        <dbReference type="EMBL" id="MBD3919479.1"/>
    </source>
</evidence>
<keyword evidence="5" id="KW-1185">Reference proteome</keyword>
<dbReference type="SUPFAM" id="SSF51126">
    <property type="entry name" value="Pectin lyase-like"/>
    <property type="match status" value="1"/>
</dbReference>
<dbReference type="Gene3D" id="2.160.20.10">
    <property type="entry name" value="Single-stranded right-handed beta-helix, Pectin lyase-like"/>
    <property type="match status" value="2"/>
</dbReference>
<gene>
    <name evidence="4" type="ORF">H8B09_12010</name>
</gene>